<evidence type="ECO:0000313" key="12">
    <source>
        <dbReference type="EMBL" id="CRL43347.1"/>
    </source>
</evidence>
<evidence type="ECO:0000313" key="16">
    <source>
        <dbReference type="EMBL" id="RHD03042.1"/>
    </source>
</evidence>
<dbReference type="RefSeq" id="WP_021923374.1">
    <property type="nucleotide sequence ID" value="NZ_CABJFX010000018.1"/>
</dbReference>
<keyword evidence="6 11" id="KW-0812">Transmembrane</keyword>
<dbReference type="Pfam" id="PF02653">
    <property type="entry name" value="BPD_transp_2"/>
    <property type="match status" value="1"/>
</dbReference>
<protein>
    <recommendedName>
        <fullName evidence="10">Autoinducer 2 import system permease protein LsrC</fullName>
    </recommendedName>
</protein>
<keyword evidence="8 11" id="KW-0472">Membrane</keyword>
<reference evidence="12" key="1">
    <citation type="submission" date="2015-05" db="EMBL/GenBank/DDBJ databases">
        <authorList>
            <person name="Wang D.B."/>
            <person name="Wang M."/>
        </authorList>
    </citation>
    <scope>NUCLEOTIDE SEQUENCE [LARGE SCALE GENOMIC DNA]</scope>
    <source>
        <strain evidence="12">L1-83</strain>
    </source>
</reference>
<keyword evidence="5" id="KW-0997">Cell inner membrane</keyword>
<evidence type="ECO:0000256" key="1">
    <source>
        <dbReference type="ARBA" id="ARBA00004651"/>
    </source>
</evidence>
<evidence type="ECO:0000256" key="7">
    <source>
        <dbReference type="ARBA" id="ARBA00022989"/>
    </source>
</evidence>
<evidence type="ECO:0000313" key="14">
    <source>
        <dbReference type="EMBL" id="RGR67113.1"/>
    </source>
</evidence>
<dbReference type="PANTHER" id="PTHR32196:SF29">
    <property type="entry name" value="AUTOINDUCER 2 IMPORT SYSTEM PERMEASE PROTEIN LSRC"/>
    <property type="match status" value="1"/>
</dbReference>
<feature type="transmembrane region" description="Helical" evidence="11">
    <location>
        <begin position="38"/>
        <end position="60"/>
    </location>
</feature>
<feature type="transmembrane region" description="Helical" evidence="11">
    <location>
        <begin position="246"/>
        <end position="263"/>
    </location>
</feature>
<dbReference type="EMBL" id="QSFX01000018">
    <property type="protein sequence ID" value="RHA87738.1"/>
    <property type="molecule type" value="Genomic_DNA"/>
</dbReference>
<evidence type="ECO:0000256" key="10">
    <source>
        <dbReference type="ARBA" id="ARBA00039382"/>
    </source>
</evidence>
<evidence type="ECO:0000256" key="4">
    <source>
        <dbReference type="ARBA" id="ARBA00022475"/>
    </source>
</evidence>
<evidence type="ECO:0000313" key="20">
    <source>
        <dbReference type="Proteomes" id="UP000283492"/>
    </source>
</evidence>
<keyword evidence="4" id="KW-1003">Cell membrane</keyword>
<comment type="function">
    <text evidence="9">Part of the ABC transporter complex LsrABCD involved in autoinducer 2 (AI-2) import. Probably responsible for the translocation of the substrate across the membrane.</text>
</comment>
<dbReference type="EMBL" id="CVRS01000129">
    <property type="protein sequence ID" value="CRL43347.1"/>
    <property type="molecule type" value="Genomic_DNA"/>
</dbReference>
<dbReference type="PANTHER" id="PTHR32196">
    <property type="entry name" value="ABC TRANSPORTER PERMEASE PROTEIN YPHD-RELATED-RELATED"/>
    <property type="match status" value="1"/>
</dbReference>
<reference evidence="19 20" key="3">
    <citation type="submission" date="2018-08" db="EMBL/GenBank/DDBJ databases">
        <title>A genome reference for cultivated species of the human gut microbiota.</title>
        <authorList>
            <person name="Zou Y."/>
            <person name="Xue W."/>
            <person name="Luo G."/>
        </authorList>
    </citation>
    <scope>NUCLEOTIDE SEQUENCE [LARGE SCALE GENOMIC DNA]</scope>
    <source>
        <strain evidence="14 21">AF24-4</strain>
        <strain evidence="16 19">AM32-8LB</strain>
        <strain evidence="15 20">AM42-1AC</strain>
    </source>
</reference>
<feature type="transmembrane region" description="Helical" evidence="11">
    <location>
        <begin position="270"/>
        <end position="289"/>
    </location>
</feature>
<evidence type="ECO:0000313" key="13">
    <source>
        <dbReference type="EMBL" id="CUM95214.1"/>
    </source>
</evidence>
<evidence type="ECO:0000256" key="5">
    <source>
        <dbReference type="ARBA" id="ARBA00022519"/>
    </source>
</evidence>
<feature type="transmembrane region" description="Helical" evidence="11">
    <location>
        <begin position="67"/>
        <end position="84"/>
    </location>
</feature>
<dbReference type="InterPro" id="IPR001851">
    <property type="entry name" value="ABC_transp_permease"/>
</dbReference>
<dbReference type="Proteomes" id="UP000266391">
    <property type="component" value="Unassembled WGS sequence"/>
</dbReference>
<dbReference type="GO" id="GO:0022857">
    <property type="term" value="F:transmembrane transporter activity"/>
    <property type="evidence" value="ECO:0007669"/>
    <property type="project" value="InterPro"/>
</dbReference>
<dbReference type="EMBL" id="QRUN01000016">
    <property type="protein sequence ID" value="RGR67113.1"/>
    <property type="molecule type" value="Genomic_DNA"/>
</dbReference>
<accession>A0A0M6X2S5</accession>
<dbReference type="CDD" id="cd06579">
    <property type="entry name" value="TM_PBP1_transp_AraH_like"/>
    <property type="match status" value="1"/>
</dbReference>
<evidence type="ECO:0000313" key="15">
    <source>
        <dbReference type="EMBL" id="RHA87738.1"/>
    </source>
</evidence>
<comment type="subcellular location">
    <subcellularLocation>
        <location evidence="1">Cell membrane</location>
        <topology evidence="1">Multi-pass membrane protein</topology>
    </subcellularLocation>
</comment>
<feature type="transmembrane region" description="Helical" evidence="11">
    <location>
        <begin position="295"/>
        <end position="313"/>
    </location>
</feature>
<dbReference type="EMBL" id="CYXX01000007">
    <property type="protein sequence ID" value="CUM95214.1"/>
    <property type="molecule type" value="Genomic_DNA"/>
</dbReference>
<dbReference type="Proteomes" id="UP000285820">
    <property type="component" value="Unassembled WGS sequence"/>
</dbReference>
<evidence type="ECO:0000313" key="17">
    <source>
        <dbReference type="Proteomes" id="UP000049828"/>
    </source>
</evidence>
<feature type="transmembrane region" description="Helical" evidence="11">
    <location>
        <begin position="120"/>
        <end position="138"/>
    </location>
</feature>
<feature type="transmembrane region" description="Helical" evidence="11">
    <location>
        <begin position="163"/>
        <end position="181"/>
    </location>
</feature>
<evidence type="ECO:0000313" key="18">
    <source>
        <dbReference type="Proteomes" id="UP000095453"/>
    </source>
</evidence>
<sequence length="339" mass="35839">MNSLRAILKKREMTSFLCLVLLFIVVGCINPAFFTVGNISACFNSSVVFVIISVGMAFTIMIGEIDVSVGSCMGMTAVVVGTMICDGKNWILAFIVGILIGVIVGCINGFGVAIMKAPSLIFTLGVNGILRGLMFIYTDGADVNNIPKSFKDISAKALPGVRLTYYFIGALILTIIIHLILTNTRKGRYVKAVGDNADGAKLVGINPVATKFVSYIICSVMASIAGILFCSRIGIVTTSSGNGYEMTAVAACVLGGISLTGGVGSVIGSAIGAVIMSSISYLLVFMGFSSDYNDAITGSILIVIVVVDSVMQIRSRMKLRHERLQARTRDDMNTEEGDA</sequence>
<dbReference type="AlphaFoldDB" id="A0A0M6X2S5"/>
<organism evidence="12 17">
    <name type="scientific">Roseburia inulinivorans</name>
    <dbReference type="NCBI Taxonomy" id="360807"/>
    <lineage>
        <taxon>Bacteria</taxon>
        <taxon>Bacillati</taxon>
        <taxon>Bacillota</taxon>
        <taxon>Clostridia</taxon>
        <taxon>Lachnospirales</taxon>
        <taxon>Lachnospiraceae</taxon>
        <taxon>Roseburia</taxon>
    </lineage>
</organism>
<feature type="transmembrane region" description="Helical" evidence="11">
    <location>
        <begin position="212"/>
        <end position="234"/>
    </location>
</feature>
<gene>
    <name evidence="13" type="primary">lsrC</name>
    <name evidence="16" type="ORF">DW813_09970</name>
    <name evidence="15" type="ORF">DW914_10710</name>
    <name evidence="14" type="ORF">DWY29_11110</name>
    <name evidence="13" type="ORF">ERS852444_01225</name>
    <name evidence="12" type="ORF">RIL183_09611</name>
</gene>
<proteinExistence type="predicted"/>
<dbReference type="PROSITE" id="PS51257">
    <property type="entry name" value="PROKAR_LIPOPROTEIN"/>
    <property type="match status" value="1"/>
</dbReference>
<evidence type="ECO:0000256" key="8">
    <source>
        <dbReference type="ARBA" id="ARBA00023136"/>
    </source>
</evidence>
<evidence type="ECO:0000313" key="21">
    <source>
        <dbReference type="Proteomes" id="UP000285820"/>
    </source>
</evidence>
<keyword evidence="17" id="KW-1185">Reference proteome</keyword>
<comment type="subunit">
    <text evidence="2">The complex is composed of two ATP-binding proteins (LsrA), two transmembrane proteins (LsrC and LsrD) and a solute-binding protein (LsrB).</text>
</comment>
<name>A0A0M6X2S5_9FIRM</name>
<dbReference type="Proteomes" id="UP000049828">
    <property type="component" value="Unassembled WGS sequence"/>
</dbReference>
<dbReference type="GO" id="GO:0005886">
    <property type="term" value="C:plasma membrane"/>
    <property type="evidence" value="ECO:0007669"/>
    <property type="project" value="UniProtKB-SubCell"/>
</dbReference>
<evidence type="ECO:0000313" key="19">
    <source>
        <dbReference type="Proteomes" id="UP000266391"/>
    </source>
</evidence>
<dbReference type="Proteomes" id="UP000283492">
    <property type="component" value="Unassembled WGS sequence"/>
</dbReference>
<evidence type="ECO:0000256" key="3">
    <source>
        <dbReference type="ARBA" id="ARBA00022448"/>
    </source>
</evidence>
<keyword evidence="3" id="KW-0813">Transport</keyword>
<reference evidence="17" key="2">
    <citation type="submission" date="2015-05" db="EMBL/GenBank/DDBJ databases">
        <authorList>
            <consortium name="Pathogen Informatics"/>
        </authorList>
    </citation>
    <scope>NUCLEOTIDE SEQUENCE [LARGE SCALE GENOMIC DNA]</scope>
    <source>
        <strain evidence="13 18">2789STDY5608887</strain>
        <strain evidence="17">L1-83</strain>
    </source>
</reference>
<evidence type="ECO:0000256" key="2">
    <source>
        <dbReference type="ARBA" id="ARBA00011262"/>
    </source>
</evidence>
<evidence type="ECO:0000256" key="6">
    <source>
        <dbReference type="ARBA" id="ARBA00022692"/>
    </source>
</evidence>
<dbReference type="EMBL" id="QSIQ01000014">
    <property type="protein sequence ID" value="RHD03042.1"/>
    <property type="molecule type" value="Genomic_DNA"/>
</dbReference>
<dbReference type="OrthoDB" id="9789111at2"/>
<keyword evidence="7 11" id="KW-1133">Transmembrane helix</keyword>
<evidence type="ECO:0000256" key="11">
    <source>
        <dbReference type="SAM" id="Phobius"/>
    </source>
</evidence>
<evidence type="ECO:0000256" key="9">
    <source>
        <dbReference type="ARBA" id="ARBA00025439"/>
    </source>
</evidence>
<feature type="transmembrane region" description="Helical" evidence="11">
    <location>
        <begin position="90"/>
        <end position="113"/>
    </location>
</feature>
<dbReference type="Proteomes" id="UP000095453">
    <property type="component" value="Unassembled WGS sequence"/>
</dbReference>